<dbReference type="InterPro" id="IPR038627">
    <property type="entry name" value="YebG-like_sf"/>
</dbReference>
<dbReference type="Pfam" id="PF07130">
    <property type="entry name" value="YebG"/>
    <property type="match status" value="1"/>
</dbReference>
<proteinExistence type="predicted"/>
<protein>
    <recommendedName>
        <fullName evidence="4">YebG family protein</fullName>
    </recommendedName>
</protein>
<dbReference type="InterPro" id="IPR009813">
    <property type="entry name" value="Uncharacterised_YebG"/>
</dbReference>
<evidence type="ECO:0000313" key="3">
    <source>
        <dbReference type="Proteomes" id="UP000387223"/>
    </source>
</evidence>
<feature type="region of interest" description="Disordered" evidence="1">
    <location>
        <begin position="77"/>
        <end position="113"/>
    </location>
</feature>
<name>A0A5M3Q4R1_9GAMM</name>
<evidence type="ECO:0000256" key="1">
    <source>
        <dbReference type="SAM" id="MobiDB-lite"/>
    </source>
</evidence>
<sequence>MSVQALFYSDRDGLEKAMEENRVYSTKAEADARDKLLELADEMRDFLVRNCTGLDEDTADKVSMVIAENRDLMKKAMTKPSLLSEKNIQQAKTEEQGKPAKRGRKKKEEPIKV</sequence>
<dbReference type="AlphaFoldDB" id="A0A5M3Q4R1"/>
<reference evidence="2 3" key="1">
    <citation type="journal article" date="2019" name="J. Gen. Appl. Microbiol.">
        <title>Aerobic degradation of cis-dichloroethene by the marine bacterium Marinobacter salsuginis strain 5N-3.</title>
        <authorList>
            <person name="Inoue Y."/>
            <person name="Fukunaga Y."/>
            <person name="Katsumata H."/>
            <person name="Ohji S."/>
            <person name="Hosoyama A."/>
            <person name="Mori K."/>
            <person name="Ando K."/>
        </authorList>
    </citation>
    <scope>NUCLEOTIDE SEQUENCE [LARGE SCALE GENOMIC DNA]</scope>
    <source>
        <strain evidence="2 3">NBRC 109114</strain>
    </source>
</reference>
<evidence type="ECO:0008006" key="4">
    <source>
        <dbReference type="Google" id="ProtNLM"/>
    </source>
</evidence>
<comment type="caution">
    <text evidence="2">The sequence shown here is derived from an EMBL/GenBank/DDBJ whole genome shotgun (WGS) entry which is preliminary data.</text>
</comment>
<accession>A0A5M3Q4R1</accession>
<dbReference type="RefSeq" id="WP_136630404.1">
    <property type="nucleotide sequence ID" value="NZ_BGZI01000035.1"/>
</dbReference>
<organism evidence="2 3">
    <name type="scientific">Marinobacter salsuginis</name>
    <dbReference type="NCBI Taxonomy" id="418719"/>
    <lineage>
        <taxon>Bacteria</taxon>
        <taxon>Pseudomonadati</taxon>
        <taxon>Pseudomonadota</taxon>
        <taxon>Gammaproteobacteria</taxon>
        <taxon>Pseudomonadales</taxon>
        <taxon>Marinobacteraceae</taxon>
        <taxon>Marinobacter</taxon>
    </lineage>
</organism>
<gene>
    <name evidence="2" type="ORF">MSSD14B_38700</name>
</gene>
<evidence type="ECO:0000313" key="2">
    <source>
        <dbReference type="EMBL" id="GBO90202.1"/>
    </source>
</evidence>
<dbReference type="Proteomes" id="UP000387223">
    <property type="component" value="Unassembled WGS sequence"/>
</dbReference>
<dbReference type="Gene3D" id="1.10.10.710">
    <property type="entry name" value="PSPTO_1197 like"/>
    <property type="match status" value="1"/>
</dbReference>
<dbReference type="EMBL" id="BGZI01000035">
    <property type="protein sequence ID" value="GBO90202.1"/>
    <property type="molecule type" value="Genomic_DNA"/>
</dbReference>